<dbReference type="Gene3D" id="3.30.160.60">
    <property type="entry name" value="Classic Zinc Finger"/>
    <property type="match status" value="4"/>
</dbReference>
<evidence type="ECO:0000313" key="11">
    <source>
        <dbReference type="Proteomes" id="UP000594454"/>
    </source>
</evidence>
<keyword evidence="7" id="KW-0539">Nucleus</keyword>
<dbReference type="GO" id="GO:0000978">
    <property type="term" value="F:RNA polymerase II cis-regulatory region sequence-specific DNA binding"/>
    <property type="evidence" value="ECO:0007669"/>
    <property type="project" value="TreeGrafter"/>
</dbReference>
<dbReference type="FunCoup" id="A0A7R8UW53">
    <property type="interactions" value="2073"/>
</dbReference>
<dbReference type="InterPro" id="IPR051574">
    <property type="entry name" value="ZnF_E-box_Homeobox"/>
</dbReference>
<dbReference type="PROSITE" id="PS50157">
    <property type="entry name" value="ZINC_FINGER_C2H2_2"/>
    <property type="match status" value="7"/>
</dbReference>
<dbReference type="PANTHER" id="PTHR24391">
    <property type="entry name" value="HISTONE H4 TRANSCRIPTION FACTOR-RELATED"/>
    <property type="match status" value="1"/>
</dbReference>
<keyword evidence="5" id="KW-0862">Zinc</keyword>
<feature type="domain" description="C2H2-type" evidence="9">
    <location>
        <begin position="400"/>
        <end position="428"/>
    </location>
</feature>
<evidence type="ECO:0000313" key="10">
    <source>
        <dbReference type="EMBL" id="CAD7087641.1"/>
    </source>
</evidence>
<evidence type="ECO:0000256" key="5">
    <source>
        <dbReference type="ARBA" id="ARBA00022833"/>
    </source>
</evidence>
<dbReference type="OMA" id="GERNCLW"/>
<dbReference type="GO" id="GO:0008270">
    <property type="term" value="F:zinc ion binding"/>
    <property type="evidence" value="ECO:0007669"/>
    <property type="project" value="UniProtKB-KW"/>
</dbReference>
<reference evidence="10 11" key="1">
    <citation type="submission" date="2020-11" db="EMBL/GenBank/DDBJ databases">
        <authorList>
            <person name="Wallbank WR R."/>
            <person name="Pardo Diaz C."/>
            <person name="Kozak K."/>
            <person name="Martin S."/>
            <person name="Jiggins C."/>
            <person name="Moest M."/>
            <person name="Warren A I."/>
            <person name="Generalovic N T."/>
            <person name="Byers J.R.P. K."/>
            <person name="Montejo-Kovacevich G."/>
            <person name="Yen C E."/>
        </authorList>
    </citation>
    <scope>NUCLEOTIDE SEQUENCE [LARGE SCALE GENOMIC DNA]</scope>
</reference>
<dbReference type="PANTHER" id="PTHR24391:SF18">
    <property type="entry name" value="EG:115C2.6 PROTEIN"/>
    <property type="match status" value="1"/>
</dbReference>
<protein>
    <recommendedName>
        <fullName evidence="9">C2H2-type domain-containing protein</fullName>
    </recommendedName>
</protein>
<dbReference type="AlphaFoldDB" id="A0A7R8UW53"/>
<evidence type="ECO:0000256" key="8">
    <source>
        <dbReference type="PROSITE-ProRule" id="PRU00042"/>
    </source>
</evidence>
<feature type="domain" description="C2H2-type" evidence="9">
    <location>
        <begin position="182"/>
        <end position="206"/>
    </location>
</feature>
<evidence type="ECO:0000256" key="1">
    <source>
        <dbReference type="ARBA" id="ARBA00004123"/>
    </source>
</evidence>
<keyword evidence="2" id="KW-0479">Metal-binding</keyword>
<dbReference type="GO" id="GO:0000981">
    <property type="term" value="F:DNA-binding transcription factor activity, RNA polymerase II-specific"/>
    <property type="evidence" value="ECO:0007669"/>
    <property type="project" value="TreeGrafter"/>
</dbReference>
<keyword evidence="11" id="KW-1185">Reference proteome</keyword>
<accession>A0A7R8UW53</accession>
<feature type="domain" description="C2H2-type" evidence="9">
    <location>
        <begin position="311"/>
        <end position="339"/>
    </location>
</feature>
<sequence length="530" mass="61805">MRTKRKAPKRVQRKSKRDVLKFNSEKYEASLRCVQWVMSQKAPRQPRGVNQDLTENTEEVVADSATSLSFLKSRNANTKCSVYFSCEWKQCSEEFEKEDKLCDHVVKHIVELKPIADKYCCEWDLCYFETTCNEEITRHIHYHAYHTVLKTFGESICQTGNIPRCTNDSRNRNDVPELKNDFVCEWENCARTFKSIFAFHQHVKLHCTFEYELQALEREKKSQMFECKWEGCESKFNVVYRLSEHVRKHTNEKIVGCYHCGGIFRSNTILFNHCKRQLANNTQEYQCAECFKYFASERLLRQHVVVHVNRLKCTMCNMTCNNLYSLSKHIRYRHLNERPFGCTFCDRGFVCKADLSKHIERIHEKKVYECAEAGCDFSCKALFLLKRHDAEVHGNSPAIYACHCCEKMYKTGKTLSKHLIRVHGFQLPPGHSRFWYRIDENGLYRLQTMRIESLEVTKQILSPTASRPFSDDEQKGEEITDKGVLVENCIDLSLAKNNVANNILVTISDVDEEGNIVGTKFVNASEIKLG</sequence>
<feature type="domain" description="C2H2-type" evidence="9">
    <location>
        <begin position="340"/>
        <end position="368"/>
    </location>
</feature>
<dbReference type="EMBL" id="LR899012">
    <property type="protein sequence ID" value="CAD7087641.1"/>
    <property type="molecule type" value="Genomic_DNA"/>
</dbReference>
<evidence type="ECO:0000256" key="2">
    <source>
        <dbReference type="ARBA" id="ARBA00022723"/>
    </source>
</evidence>
<dbReference type="SUPFAM" id="SSF57667">
    <property type="entry name" value="beta-beta-alpha zinc fingers"/>
    <property type="match status" value="4"/>
</dbReference>
<evidence type="ECO:0000256" key="6">
    <source>
        <dbReference type="ARBA" id="ARBA00023125"/>
    </source>
</evidence>
<comment type="subcellular location">
    <subcellularLocation>
        <location evidence="1">Nucleus</location>
    </subcellularLocation>
</comment>
<keyword evidence="6" id="KW-0238">DNA-binding</keyword>
<name>A0A7R8UW53_HERIL</name>
<dbReference type="InterPro" id="IPR013087">
    <property type="entry name" value="Znf_C2H2_type"/>
</dbReference>
<dbReference type="OrthoDB" id="10260596at2759"/>
<evidence type="ECO:0000259" key="9">
    <source>
        <dbReference type="PROSITE" id="PS50157"/>
    </source>
</evidence>
<proteinExistence type="predicted"/>
<feature type="domain" description="C2H2-type" evidence="9">
    <location>
        <begin position="225"/>
        <end position="254"/>
    </location>
</feature>
<dbReference type="GO" id="GO:0045892">
    <property type="term" value="P:negative regulation of DNA-templated transcription"/>
    <property type="evidence" value="ECO:0007669"/>
    <property type="project" value="UniProtKB-ARBA"/>
</dbReference>
<dbReference type="InterPro" id="IPR036236">
    <property type="entry name" value="Znf_C2H2_sf"/>
</dbReference>
<organism evidence="10 11">
    <name type="scientific">Hermetia illucens</name>
    <name type="common">Black soldier fly</name>
    <dbReference type="NCBI Taxonomy" id="343691"/>
    <lineage>
        <taxon>Eukaryota</taxon>
        <taxon>Metazoa</taxon>
        <taxon>Ecdysozoa</taxon>
        <taxon>Arthropoda</taxon>
        <taxon>Hexapoda</taxon>
        <taxon>Insecta</taxon>
        <taxon>Pterygota</taxon>
        <taxon>Neoptera</taxon>
        <taxon>Endopterygota</taxon>
        <taxon>Diptera</taxon>
        <taxon>Brachycera</taxon>
        <taxon>Stratiomyomorpha</taxon>
        <taxon>Stratiomyidae</taxon>
        <taxon>Hermetiinae</taxon>
        <taxon>Hermetia</taxon>
    </lineage>
</organism>
<gene>
    <name evidence="10" type="ORF">HERILL_LOCUS10334</name>
</gene>
<dbReference type="InParanoid" id="A0A7R8UW53"/>
<feature type="domain" description="C2H2-type" evidence="9">
    <location>
        <begin position="84"/>
        <end position="113"/>
    </location>
</feature>
<keyword evidence="4 8" id="KW-0863">Zinc-finger</keyword>
<dbReference type="Proteomes" id="UP000594454">
    <property type="component" value="Chromosome 4"/>
</dbReference>
<dbReference type="GO" id="GO:0005634">
    <property type="term" value="C:nucleus"/>
    <property type="evidence" value="ECO:0007669"/>
    <property type="project" value="UniProtKB-SubCell"/>
</dbReference>
<evidence type="ECO:0000256" key="3">
    <source>
        <dbReference type="ARBA" id="ARBA00022737"/>
    </source>
</evidence>
<dbReference type="PROSITE" id="PS00028">
    <property type="entry name" value="ZINC_FINGER_C2H2_1"/>
    <property type="match status" value="7"/>
</dbReference>
<dbReference type="SMART" id="SM00355">
    <property type="entry name" value="ZnF_C2H2"/>
    <property type="match status" value="9"/>
</dbReference>
<feature type="domain" description="C2H2-type" evidence="9">
    <location>
        <begin position="285"/>
        <end position="312"/>
    </location>
</feature>
<evidence type="ECO:0000256" key="4">
    <source>
        <dbReference type="ARBA" id="ARBA00022771"/>
    </source>
</evidence>
<keyword evidence="3" id="KW-0677">Repeat</keyword>
<evidence type="ECO:0000256" key="7">
    <source>
        <dbReference type="ARBA" id="ARBA00023242"/>
    </source>
</evidence>